<dbReference type="Pfam" id="PF09844">
    <property type="entry name" value="DUF2071"/>
    <property type="match status" value="1"/>
</dbReference>
<evidence type="ECO:0000313" key="2">
    <source>
        <dbReference type="Proteomes" id="UP000287188"/>
    </source>
</evidence>
<keyword evidence="2" id="KW-1185">Reference proteome</keyword>
<dbReference type="PANTHER" id="PTHR39186">
    <property type="entry name" value="DUF2071 FAMILY PROTEIN"/>
    <property type="match status" value="1"/>
</dbReference>
<dbReference type="OrthoDB" id="150993at2"/>
<evidence type="ECO:0000313" key="1">
    <source>
        <dbReference type="EMBL" id="GCE22874.1"/>
    </source>
</evidence>
<dbReference type="InterPro" id="IPR023375">
    <property type="entry name" value="ADC_dom_sf"/>
</dbReference>
<dbReference type="EMBL" id="BIFS01000002">
    <property type="protein sequence ID" value="GCE22874.1"/>
    <property type="molecule type" value="Genomic_DNA"/>
</dbReference>
<comment type="caution">
    <text evidence="1">The sequence shown here is derived from an EMBL/GenBank/DDBJ whole genome shotgun (WGS) entry which is preliminary data.</text>
</comment>
<protein>
    <recommendedName>
        <fullName evidence="3">DUF2071 domain-containing protein</fullName>
    </recommendedName>
</protein>
<organism evidence="1 2">
    <name type="scientific">Dictyobacter kobayashii</name>
    <dbReference type="NCBI Taxonomy" id="2014872"/>
    <lineage>
        <taxon>Bacteria</taxon>
        <taxon>Bacillati</taxon>
        <taxon>Chloroflexota</taxon>
        <taxon>Ktedonobacteria</taxon>
        <taxon>Ktedonobacterales</taxon>
        <taxon>Dictyobacteraceae</taxon>
        <taxon>Dictyobacter</taxon>
    </lineage>
</organism>
<dbReference type="RefSeq" id="WP_126556299.1">
    <property type="nucleotide sequence ID" value="NZ_BIFS01000002.1"/>
</dbReference>
<evidence type="ECO:0008006" key="3">
    <source>
        <dbReference type="Google" id="ProtNLM"/>
    </source>
</evidence>
<accession>A0A402AUV3</accession>
<dbReference type="SUPFAM" id="SSF160104">
    <property type="entry name" value="Acetoacetate decarboxylase-like"/>
    <property type="match status" value="1"/>
</dbReference>
<reference evidence="2" key="1">
    <citation type="submission" date="2018-12" db="EMBL/GenBank/DDBJ databases">
        <title>Tengunoibacter tsumagoiensis gen. nov., sp. nov., Dictyobacter kobayashii sp. nov., D. alpinus sp. nov., and D. joshuensis sp. nov. and description of Dictyobacteraceae fam. nov. within the order Ktedonobacterales isolated from Tengu-no-mugimeshi.</title>
        <authorList>
            <person name="Wang C.M."/>
            <person name="Zheng Y."/>
            <person name="Sakai Y."/>
            <person name="Toyoda A."/>
            <person name="Minakuchi Y."/>
            <person name="Abe K."/>
            <person name="Yokota A."/>
            <person name="Yabe S."/>
        </authorList>
    </citation>
    <scope>NUCLEOTIDE SEQUENCE [LARGE SCALE GENOMIC DNA]</scope>
    <source>
        <strain evidence="2">Uno11</strain>
    </source>
</reference>
<dbReference type="Gene3D" id="2.40.400.10">
    <property type="entry name" value="Acetoacetate decarboxylase-like"/>
    <property type="match status" value="1"/>
</dbReference>
<gene>
    <name evidence="1" type="ORF">KDK_66740</name>
</gene>
<sequence length="134" mass="15270">MRTEEILQAIQHRNYPLPQGPWIMKQSWHELLFAHWPLAPATLQALLPDGFKVDTFEGEAWVGVVPFRMSGVRPRGLFAVPSLSNFPELNVRTYVSRDGQPGVYFFSLEAANPIAVALARSIFHLPYFRSYPKT</sequence>
<name>A0A402AUV3_9CHLR</name>
<proteinExistence type="predicted"/>
<dbReference type="InterPro" id="IPR018644">
    <property type="entry name" value="DUF2071"/>
</dbReference>
<dbReference type="PANTHER" id="PTHR39186:SF1">
    <property type="entry name" value="DUF2071 DOMAIN-CONTAINING PROTEIN"/>
    <property type="match status" value="1"/>
</dbReference>
<dbReference type="AlphaFoldDB" id="A0A402AUV3"/>
<dbReference type="Proteomes" id="UP000287188">
    <property type="component" value="Unassembled WGS sequence"/>
</dbReference>